<dbReference type="PATRIC" id="fig|931276.5.peg.824"/>
<organism evidence="3 4">
    <name type="scientific">Clostridium saccharoperbutylacetonicum N1-4(HMT)</name>
    <dbReference type="NCBI Taxonomy" id="931276"/>
    <lineage>
        <taxon>Bacteria</taxon>
        <taxon>Bacillati</taxon>
        <taxon>Bacillota</taxon>
        <taxon>Clostridia</taxon>
        <taxon>Eubacteriales</taxon>
        <taxon>Clostridiaceae</taxon>
        <taxon>Clostridium</taxon>
    </lineage>
</organism>
<dbReference type="PANTHER" id="PTHR31302">
    <property type="entry name" value="TRANSMEMBRANE PROTEIN WITH METALLOPHOSPHOESTERASE DOMAIN-RELATED"/>
    <property type="match status" value="1"/>
</dbReference>
<dbReference type="KEGG" id="csr:Cspa_c08680"/>
<dbReference type="InterPro" id="IPR029052">
    <property type="entry name" value="Metallo-depent_PP-like"/>
</dbReference>
<dbReference type="Proteomes" id="UP000011728">
    <property type="component" value="Chromosome"/>
</dbReference>
<feature type="transmembrane region" description="Helical" evidence="1">
    <location>
        <begin position="77"/>
        <end position="99"/>
    </location>
</feature>
<name>M1LP79_9CLOT</name>
<keyword evidence="3" id="KW-0378">Hydrolase</keyword>
<evidence type="ECO:0000259" key="2">
    <source>
        <dbReference type="Pfam" id="PF00149"/>
    </source>
</evidence>
<evidence type="ECO:0000256" key="1">
    <source>
        <dbReference type="SAM" id="Phobius"/>
    </source>
</evidence>
<dbReference type="EMBL" id="CP004121">
    <property type="protein sequence ID" value="AGF54645.1"/>
    <property type="molecule type" value="Genomic_DNA"/>
</dbReference>
<dbReference type="PANTHER" id="PTHR31302:SF0">
    <property type="entry name" value="TRANSMEMBRANE PROTEIN WITH METALLOPHOSPHOESTERASE DOMAIN"/>
    <property type="match status" value="1"/>
</dbReference>
<feature type="transmembrane region" description="Helical" evidence="1">
    <location>
        <begin position="6"/>
        <end position="21"/>
    </location>
</feature>
<keyword evidence="1" id="KW-1133">Transmembrane helix</keyword>
<gene>
    <name evidence="3" type="ORF">Cspa_c08680</name>
</gene>
<accession>M1LP79</accession>
<sequence length="391" mass="43874">MTILIVLVVLMAFVLLSYYIGRKVKFAIEGIGIDINDRIKHIVYWIIYWSIALSFIFSNILRGISSTDNFITETSKIIGAIYLGFFFYSILILPLVDLLKFIIKKINFKITIKKRLKKIYCNGISVFITILIILTFGAWNCQHKVVTNYKVNINKNAGSLNSLNVVMLSDVHIGIGVRKNGISQMVNSINALKPDVVVFCGDIFDDSTTTELKEYSRDEFKNIKSKYGVYAITGNHEYGAGNLTDTITYFEDANIKYLQDQSIKIADSFYIIGRSDQGQGGNSGHNNTAPLNEILKDTDKSLPMIVLNHRPDKLEEAEAENIDLQLSGHTHKGQLFPGNLIINAIYEDAYGLLKKDNFNLIVSSGYGTWGPPIRTGSNSEIVKITINFNKP</sequence>
<keyword evidence="1" id="KW-0812">Transmembrane</keyword>
<dbReference type="SUPFAM" id="SSF56300">
    <property type="entry name" value="Metallo-dependent phosphatases"/>
    <property type="match status" value="1"/>
</dbReference>
<dbReference type="eggNOG" id="COG1408">
    <property type="taxonomic scope" value="Bacteria"/>
</dbReference>
<dbReference type="HOGENOM" id="CLU_025443_0_0_9"/>
<keyword evidence="1" id="KW-0472">Membrane</keyword>
<feature type="transmembrane region" description="Helical" evidence="1">
    <location>
        <begin position="42"/>
        <end position="65"/>
    </location>
</feature>
<reference evidence="3 4" key="1">
    <citation type="submission" date="2013-02" db="EMBL/GenBank/DDBJ databases">
        <title>Genome sequence of Clostridium saccharoperbutylacetonicum N1-4(HMT).</title>
        <authorList>
            <person name="Poehlein A."/>
            <person name="Daniel R."/>
        </authorList>
    </citation>
    <scope>NUCLEOTIDE SEQUENCE [LARGE SCALE GENOMIC DNA]</scope>
    <source>
        <strain evidence="4">N1-4(HMT)</strain>
    </source>
</reference>
<dbReference type="Gene3D" id="3.60.21.10">
    <property type="match status" value="1"/>
</dbReference>
<dbReference type="STRING" id="36745.CLSAP_09060"/>
<dbReference type="OrthoDB" id="9780884at2"/>
<keyword evidence="4" id="KW-1185">Reference proteome</keyword>
<dbReference type="AlphaFoldDB" id="M1LP79"/>
<proteinExistence type="predicted"/>
<feature type="transmembrane region" description="Helical" evidence="1">
    <location>
        <begin position="119"/>
        <end position="139"/>
    </location>
</feature>
<dbReference type="Pfam" id="PF00149">
    <property type="entry name" value="Metallophos"/>
    <property type="match status" value="1"/>
</dbReference>
<protein>
    <submittedName>
        <fullName evidence="3">Putative phosphohydrolase</fullName>
    </submittedName>
</protein>
<evidence type="ECO:0000313" key="3">
    <source>
        <dbReference type="EMBL" id="AGF54645.1"/>
    </source>
</evidence>
<dbReference type="CDD" id="cd07385">
    <property type="entry name" value="MPP_YkuE_C"/>
    <property type="match status" value="1"/>
</dbReference>
<feature type="domain" description="Calcineurin-like phosphoesterase" evidence="2">
    <location>
        <begin position="164"/>
        <end position="332"/>
    </location>
</feature>
<dbReference type="RefSeq" id="WP_015390971.1">
    <property type="nucleotide sequence ID" value="NC_020291.1"/>
</dbReference>
<dbReference type="GO" id="GO:0016787">
    <property type="term" value="F:hydrolase activity"/>
    <property type="evidence" value="ECO:0007669"/>
    <property type="project" value="UniProtKB-KW"/>
</dbReference>
<dbReference type="InterPro" id="IPR004843">
    <property type="entry name" value="Calcineurin-like_PHP"/>
</dbReference>
<dbReference type="InterPro" id="IPR051158">
    <property type="entry name" value="Metallophosphoesterase_sf"/>
</dbReference>
<evidence type="ECO:0000313" key="4">
    <source>
        <dbReference type="Proteomes" id="UP000011728"/>
    </source>
</evidence>